<feature type="region of interest" description="Disordered" evidence="1">
    <location>
        <begin position="1"/>
        <end position="46"/>
    </location>
</feature>
<organism evidence="2 3">
    <name type="scientific">Streptomyces katsurahamanus</name>
    <dbReference type="NCBI Taxonomy" id="2577098"/>
    <lineage>
        <taxon>Bacteria</taxon>
        <taxon>Bacillati</taxon>
        <taxon>Actinomycetota</taxon>
        <taxon>Actinomycetes</taxon>
        <taxon>Kitasatosporales</taxon>
        <taxon>Streptomycetaceae</taxon>
        <taxon>Streptomyces</taxon>
    </lineage>
</organism>
<proteinExistence type="predicted"/>
<sequence length="104" mass="10070">MGPPPGGPAAGEAAGRPGGACGAAGAPGGGGGQADRSAGGACGGRTGAREARAGRVAAGPVHRKARCFLCLWQEFGDAFSYFRTTLLTHCIADATHGETIGGSM</sequence>
<dbReference type="EMBL" id="VDEQ01000405">
    <property type="protein sequence ID" value="MQS40067.1"/>
    <property type="molecule type" value="Genomic_DNA"/>
</dbReference>
<evidence type="ECO:0000256" key="1">
    <source>
        <dbReference type="SAM" id="MobiDB-lite"/>
    </source>
</evidence>
<comment type="caution">
    <text evidence="2">The sequence shown here is derived from an EMBL/GenBank/DDBJ whole genome shotgun (WGS) entry which is preliminary data.</text>
</comment>
<reference evidence="2 3" key="1">
    <citation type="submission" date="2019-06" db="EMBL/GenBank/DDBJ databases">
        <title>Comparative genomics and metabolomics analyses of clavulanic acid producing Streptomyces species provides insight into specialized metabolism and evolution of beta-lactam biosynthetic gene clusters.</title>
        <authorList>
            <person name="Moore M.A."/>
            <person name="Cruz-Morales P."/>
            <person name="Barona Gomez F."/>
            <person name="Kapil T."/>
        </authorList>
    </citation>
    <scope>NUCLEOTIDE SEQUENCE [LARGE SCALE GENOMIC DNA]</scope>
    <source>
        <strain evidence="2 3">T-272</strain>
    </source>
</reference>
<name>A0ABW9P3B0_9ACTN</name>
<gene>
    <name evidence="2" type="ORF">FFZ77_32120</name>
</gene>
<keyword evidence="3" id="KW-1185">Reference proteome</keyword>
<evidence type="ECO:0000313" key="2">
    <source>
        <dbReference type="EMBL" id="MQS40067.1"/>
    </source>
</evidence>
<evidence type="ECO:0008006" key="4">
    <source>
        <dbReference type="Google" id="ProtNLM"/>
    </source>
</evidence>
<accession>A0ABW9P3B0</accession>
<feature type="compositionally biased region" description="Gly residues" evidence="1">
    <location>
        <begin position="16"/>
        <end position="33"/>
    </location>
</feature>
<protein>
    <recommendedName>
        <fullName evidence="4">MFS transporter</fullName>
    </recommendedName>
</protein>
<evidence type="ECO:0000313" key="3">
    <source>
        <dbReference type="Proteomes" id="UP000460558"/>
    </source>
</evidence>
<dbReference type="Proteomes" id="UP000460558">
    <property type="component" value="Unassembled WGS sequence"/>
</dbReference>